<dbReference type="PANTHER" id="PTHR44329">
    <property type="entry name" value="SERINE/THREONINE-PROTEIN KINASE TNNI3K-RELATED"/>
    <property type="match status" value="1"/>
</dbReference>
<dbReference type="NCBIfam" id="TIGR00229">
    <property type="entry name" value="sensory_box"/>
    <property type="match status" value="1"/>
</dbReference>
<evidence type="ECO:0000256" key="3">
    <source>
        <dbReference type="ARBA" id="ARBA00022527"/>
    </source>
</evidence>
<dbReference type="STRING" id="35608.A0A2U1MHM0"/>
<evidence type="ECO:0000259" key="17">
    <source>
        <dbReference type="PROSITE" id="PS50112"/>
    </source>
</evidence>
<feature type="region of interest" description="Disordered" evidence="15">
    <location>
        <begin position="241"/>
        <end position="260"/>
    </location>
</feature>
<dbReference type="Proteomes" id="UP000245207">
    <property type="component" value="Unassembled WGS sequence"/>
</dbReference>
<accession>A0A2U1MHM0</accession>
<keyword evidence="5" id="KW-0716">Sensory transduction</keyword>
<keyword evidence="8" id="KW-0418">Kinase</keyword>
<dbReference type="GO" id="GO:0016020">
    <property type="term" value="C:membrane"/>
    <property type="evidence" value="ECO:0007669"/>
    <property type="project" value="UniProtKB-SubCell"/>
</dbReference>
<evidence type="ECO:0000259" key="16">
    <source>
        <dbReference type="PROSITE" id="PS50011"/>
    </source>
</evidence>
<evidence type="ECO:0000256" key="5">
    <source>
        <dbReference type="ARBA" id="ARBA00022606"/>
    </source>
</evidence>
<keyword evidence="10" id="KW-0157">Chromophore</keyword>
<keyword evidence="3" id="KW-0723">Serine/threonine-protein kinase</keyword>
<feature type="domain" description="Protein kinase" evidence="16">
    <location>
        <begin position="258"/>
        <end position="590"/>
    </location>
</feature>
<keyword evidence="11" id="KW-0472">Membrane</keyword>
<comment type="caution">
    <text evidence="18">The sequence shown here is derived from an EMBL/GenBank/DDBJ whole genome shotgun (WGS) entry which is preliminary data.</text>
</comment>
<dbReference type="PROSITE" id="PS00108">
    <property type="entry name" value="PROTEIN_KINASE_ST"/>
    <property type="match status" value="1"/>
</dbReference>
<evidence type="ECO:0000256" key="13">
    <source>
        <dbReference type="ARBA" id="ARBA00047899"/>
    </source>
</evidence>
<dbReference type="GO" id="GO:0009881">
    <property type="term" value="F:photoreceptor activity"/>
    <property type="evidence" value="ECO:0007669"/>
    <property type="project" value="UniProtKB-KW"/>
</dbReference>
<dbReference type="Pfam" id="PF00989">
    <property type="entry name" value="PAS"/>
    <property type="match status" value="1"/>
</dbReference>
<dbReference type="InterPro" id="IPR011009">
    <property type="entry name" value="Kinase-like_dom_sf"/>
</dbReference>
<dbReference type="EMBL" id="PKPP01005269">
    <property type="protein sequence ID" value="PWA60770.1"/>
    <property type="molecule type" value="Genomic_DNA"/>
</dbReference>
<dbReference type="CDD" id="cd00130">
    <property type="entry name" value="PAS"/>
    <property type="match status" value="1"/>
</dbReference>
<evidence type="ECO:0000256" key="10">
    <source>
        <dbReference type="ARBA" id="ARBA00022991"/>
    </source>
</evidence>
<evidence type="ECO:0000256" key="1">
    <source>
        <dbReference type="ARBA" id="ARBA00004370"/>
    </source>
</evidence>
<comment type="subcellular location">
    <subcellularLocation>
        <location evidence="1">Membrane</location>
    </subcellularLocation>
</comment>
<evidence type="ECO:0000256" key="11">
    <source>
        <dbReference type="ARBA" id="ARBA00023136"/>
    </source>
</evidence>
<dbReference type="PANTHER" id="PTHR44329:SF47">
    <property type="entry name" value="SERINE_THREONINE-PROTEIN KINASE ROCO5-RELATED"/>
    <property type="match status" value="1"/>
</dbReference>
<protein>
    <recommendedName>
        <fullName evidence="2">non-specific serine/threonine protein kinase</fullName>
        <ecNumber evidence="2">2.7.11.1</ecNumber>
    </recommendedName>
</protein>
<name>A0A2U1MHM0_ARTAN</name>
<dbReference type="Gene3D" id="1.10.510.10">
    <property type="entry name" value="Transferase(Phosphotransferase) domain 1"/>
    <property type="match status" value="1"/>
</dbReference>
<evidence type="ECO:0000256" key="7">
    <source>
        <dbReference type="ARBA" id="ARBA00022741"/>
    </source>
</evidence>
<evidence type="ECO:0000256" key="9">
    <source>
        <dbReference type="ARBA" id="ARBA00022840"/>
    </source>
</evidence>
<comment type="catalytic activity">
    <reaction evidence="13">
        <text>L-threonyl-[protein] + ATP = O-phospho-L-threonyl-[protein] + ADP + H(+)</text>
        <dbReference type="Rhea" id="RHEA:46608"/>
        <dbReference type="Rhea" id="RHEA-COMP:11060"/>
        <dbReference type="Rhea" id="RHEA-COMP:11605"/>
        <dbReference type="ChEBI" id="CHEBI:15378"/>
        <dbReference type="ChEBI" id="CHEBI:30013"/>
        <dbReference type="ChEBI" id="CHEBI:30616"/>
        <dbReference type="ChEBI" id="CHEBI:61977"/>
        <dbReference type="ChEBI" id="CHEBI:456216"/>
        <dbReference type="EC" id="2.7.11.1"/>
    </reaction>
</comment>
<evidence type="ECO:0000256" key="2">
    <source>
        <dbReference type="ARBA" id="ARBA00012513"/>
    </source>
</evidence>
<feature type="domain" description="PAS" evidence="17">
    <location>
        <begin position="75"/>
        <end position="146"/>
    </location>
</feature>
<keyword evidence="19" id="KW-1185">Reference proteome</keyword>
<keyword evidence="12" id="KW-0675">Receptor</keyword>
<keyword evidence="9" id="KW-0067">ATP-binding</keyword>
<dbReference type="InterPro" id="IPR001245">
    <property type="entry name" value="Ser-Thr/Tyr_kinase_cat_dom"/>
</dbReference>
<keyword evidence="4" id="KW-0600">Photoreceptor protein</keyword>
<dbReference type="SUPFAM" id="SSF55785">
    <property type="entry name" value="PYP-like sensor domain (PAS domain)"/>
    <property type="match status" value="1"/>
</dbReference>
<evidence type="ECO:0000256" key="15">
    <source>
        <dbReference type="SAM" id="MobiDB-lite"/>
    </source>
</evidence>
<dbReference type="SMART" id="SM00220">
    <property type="entry name" value="S_TKc"/>
    <property type="match status" value="1"/>
</dbReference>
<dbReference type="SMART" id="SM00091">
    <property type="entry name" value="PAS"/>
    <property type="match status" value="1"/>
</dbReference>
<feature type="compositionally biased region" description="Basic and acidic residues" evidence="15">
    <location>
        <begin position="244"/>
        <end position="259"/>
    </location>
</feature>
<evidence type="ECO:0000256" key="6">
    <source>
        <dbReference type="ARBA" id="ARBA00022679"/>
    </source>
</evidence>
<sequence length="597" mass="67352">MEKSKKPPSAEELLRKIQEIEQRQTHIIQEISKRKLSANHSKHAHQLPIHCSRALREFDRVTQAGIPEPLSTKLTESQYLNVLQSVGQAIHVYDFKHGIMFWNRAAEKLYGYTAAEAYGRTPIELLVDPKDALMAEFLLERAAHGENWAGEFPIINKHGKRFVVFCTNTAYRDEDSRLLGGICISGDSRSDQLIKFGLKLYAPTPLASARHGLDYQNPLQTSTASKISNFVSKVKSKIKTGENCTDHDNSFSDQSEGRNPRGHIGLSPFGVFFSIDTDERLCGKSMIDTGDESVNKSGFRRSLYSKTEEWMVKKGISWPWKGKGEVESINAKLAHFGWHQFNLNEGPEPNPQMRSSASAKLGCNKIEASGMWSSTTQVSNTSSTSNSSSGDMTIIKVNSETNNLDYEILWEDLIIQEQIGQGSIGAVYHGLWCGSARGMNYLHHYSPPIVHRDLKSSNLLVDKNWTVKVGDFGLSRIRYHTHLNTKAGIGTPQWMAPEILRNEQADEKSDVYSYGVVLWEIATEKIPWDNVNPMQVIGAVGFMNQRLEIPKEVDPMWALLIESCWHSDPHSRPTFQEILIKLKDLKKKFAVVRKHNN</sequence>
<dbReference type="GO" id="GO:0004674">
    <property type="term" value="F:protein serine/threonine kinase activity"/>
    <property type="evidence" value="ECO:0007669"/>
    <property type="project" value="UniProtKB-KW"/>
</dbReference>
<dbReference type="PRINTS" id="PR00109">
    <property type="entry name" value="TYRKINASE"/>
</dbReference>
<dbReference type="PROSITE" id="PS50112">
    <property type="entry name" value="PAS"/>
    <property type="match status" value="1"/>
</dbReference>
<dbReference type="Pfam" id="PF07714">
    <property type="entry name" value="PK_Tyr_Ser-Thr"/>
    <property type="match status" value="1"/>
</dbReference>
<dbReference type="GO" id="GO:0006355">
    <property type="term" value="P:regulation of DNA-templated transcription"/>
    <property type="evidence" value="ECO:0007669"/>
    <property type="project" value="InterPro"/>
</dbReference>
<dbReference type="OrthoDB" id="3256376at2759"/>
<evidence type="ECO:0000313" key="19">
    <source>
        <dbReference type="Proteomes" id="UP000245207"/>
    </source>
</evidence>
<evidence type="ECO:0000256" key="12">
    <source>
        <dbReference type="ARBA" id="ARBA00023170"/>
    </source>
</evidence>
<comment type="catalytic activity">
    <reaction evidence="14">
        <text>L-seryl-[protein] + ATP = O-phospho-L-seryl-[protein] + ADP + H(+)</text>
        <dbReference type="Rhea" id="RHEA:17989"/>
        <dbReference type="Rhea" id="RHEA-COMP:9863"/>
        <dbReference type="Rhea" id="RHEA-COMP:11604"/>
        <dbReference type="ChEBI" id="CHEBI:15378"/>
        <dbReference type="ChEBI" id="CHEBI:29999"/>
        <dbReference type="ChEBI" id="CHEBI:30616"/>
        <dbReference type="ChEBI" id="CHEBI:83421"/>
        <dbReference type="ChEBI" id="CHEBI:456216"/>
        <dbReference type="EC" id="2.7.11.1"/>
    </reaction>
</comment>
<proteinExistence type="predicted"/>
<dbReference type="GO" id="GO:0005524">
    <property type="term" value="F:ATP binding"/>
    <property type="evidence" value="ECO:0007669"/>
    <property type="project" value="UniProtKB-KW"/>
</dbReference>
<dbReference type="Gene3D" id="3.30.450.20">
    <property type="entry name" value="PAS domain"/>
    <property type="match status" value="1"/>
</dbReference>
<dbReference type="AlphaFoldDB" id="A0A2U1MHM0"/>
<dbReference type="InterPro" id="IPR008271">
    <property type="entry name" value="Ser/Thr_kinase_AS"/>
</dbReference>
<dbReference type="PROSITE" id="PS50011">
    <property type="entry name" value="PROTEIN_KINASE_DOM"/>
    <property type="match status" value="1"/>
</dbReference>
<keyword evidence="6" id="KW-0808">Transferase</keyword>
<dbReference type="SUPFAM" id="SSF56112">
    <property type="entry name" value="Protein kinase-like (PK-like)"/>
    <property type="match status" value="1"/>
</dbReference>
<dbReference type="InterPro" id="IPR013767">
    <property type="entry name" value="PAS_fold"/>
</dbReference>
<gene>
    <name evidence="18" type="ORF">CTI12_AA379190</name>
</gene>
<dbReference type="InterPro" id="IPR000014">
    <property type="entry name" value="PAS"/>
</dbReference>
<dbReference type="InterPro" id="IPR051681">
    <property type="entry name" value="Ser/Thr_Kinases-Pseudokinases"/>
</dbReference>
<dbReference type="InterPro" id="IPR035965">
    <property type="entry name" value="PAS-like_dom_sf"/>
</dbReference>
<dbReference type="InterPro" id="IPR000719">
    <property type="entry name" value="Prot_kinase_dom"/>
</dbReference>
<reference evidence="18 19" key="1">
    <citation type="journal article" date="2018" name="Mol. Plant">
        <title>The genome of Artemisia annua provides insight into the evolution of Asteraceae family and artemisinin biosynthesis.</title>
        <authorList>
            <person name="Shen Q."/>
            <person name="Zhang L."/>
            <person name="Liao Z."/>
            <person name="Wang S."/>
            <person name="Yan T."/>
            <person name="Shi P."/>
            <person name="Liu M."/>
            <person name="Fu X."/>
            <person name="Pan Q."/>
            <person name="Wang Y."/>
            <person name="Lv Z."/>
            <person name="Lu X."/>
            <person name="Zhang F."/>
            <person name="Jiang W."/>
            <person name="Ma Y."/>
            <person name="Chen M."/>
            <person name="Hao X."/>
            <person name="Li L."/>
            <person name="Tang Y."/>
            <person name="Lv G."/>
            <person name="Zhou Y."/>
            <person name="Sun X."/>
            <person name="Brodelius P.E."/>
            <person name="Rose J.K.C."/>
            <person name="Tang K."/>
        </authorList>
    </citation>
    <scope>NUCLEOTIDE SEQUENCE [LARGE SCALE GENOMIC DNA]</scope>
    <source>
        <strain evidence="19">cv. Huhao1</strain>
        <tissue evidence="18">Leaf</tissue>
    </source>
</reference>
<evidence type="ECO:0000313" key="18">
    <source>
        <dbReference type="EMBL" id="PWA60770.1"/>
    </source>
</evidence>
<dbReference type="EC" id="2.7.11.1" evidence="2"/>
<evidence type="ECO:0000256" key="4">
    <source>
        <dbReference type="ARBA" id="ARBA00022543"/>
    </source>
</evidence>
<evidence type="ECO:0000256" key="14">
    <source>
        <dbReference type="ARBA" id="ARBA00048679"/>
    </source>
</evidence>
<organism evidence="18 19">
    <name type="scientific">Artemisia annua</name>
    <name type="common">Sweet wormwood</name>
    <dbReference type="NCBI Taxonomy" id="35608"/>
    <lineage>
        <taxon>Eukaryota</taxon>
        <taxon>Viridiplantae</taxon>
        <taxon>Streptophyta</taxon>
        <taxon>Embryophyta</taxon>
        <taxon>Tracheophyta</taxon>
        <taxon>Spermatophyta</taxon>
        <taxon>Magnoliopsida</taxon>
        <taxon>eudicotyledons</taxon>
        <taxon>Gunneridae</taxon>
        <taxon>Pentapetalae</taxon>
        <taxon>asterids</taxon>
        <taxon>campanulids</taxon>
        <taxon>Asterales</taxon>
        <taxon>Asteraceae</taxon>
        <taxon>Asteroideae</taxon>
        <taxon>Anthemideae</taxon>
        <taxon>Artemisiinae</taxon>
        <taxon>Artemisia</taxon>
    </lineage>
</organism>
<keyword evidence="7" id="KW-0547">Nucleotide-binding</keyword>
<evidence type="ECO:0000256" key="8">
    <source>
        <dbReference type="ARBA" id="ARBA00022777"/>
    </source>
</evidence>
<dbReference type="FunFam" id="1.10.510.10:FF:000476">
    <property type="entry name" value="PAS domain-containing protein tyrosine kinase family protein"/>
    <property type="match status" value="1"/>
</dbReference>